<dbReference type="InterPro" id="IPR048423">
    <property type="entry name" value="DRL_cat"/>
</dbReference>
<dbReference type="EMBL" id="CP000909">
    <property type="protein sequence ID" value="ABY34555.1"/>
    <property type="molecule type" value="Genomic_DNA"/>
</dbReference>
<dbReference type="Pfam" id="PF21135">
    <property type="entry name" value="DRL_cat"/>
    <property type="match status" value="1"/>
</dbReference>
<proteinExistence type="predicted"/>
<protein>
    <submittedName>
        <fullName evidence="2">SAF domain protein</fullName>
    </submittedName>
</protein>
<dbReference type="STRING" id="324602.Caur_1327"/>
<dbReference type="PATRIC" id="fig|324602.8.peg.1517"/>
<dbReference type="InParanoid" id="A9W9R9"/>
<evidence type="ECO:0000313" key="3">
    <source>
        <dbReference type="Proteomes" id="UP000002008"/>
    </source>
</evidence>
<dbReference type="eggNOG" id="COG4091">
    <property type="taxonomic scope" value="Bacteria"/>
</dbReference>
<dbReference type="RefSeq" id="WP_012257211.1">
    <property type="nucleotide sequence ID" value="NC_010175.1"/>
</dbReference>
<dbReference type="HOGENOM" id="CLU_046102_0_0_0"/>
<reference evidence="3" key="1">
    <citation type="journal article" date="2011" name="BMC Genomics">
        <title>Complete genome sequence of the filamentous anoxygenic phototrophic bacterium Chloroflexus aurantiacus.</title>
        <authorList>
            <person name="Tang K.H."/>
            <person name="Barry K."/>
            <person name="Chertkov O."/>
            <person name="Dalin E."/>
            <person name="Han C.S."/>
            <person name="Hauser L.J."/>
            <person name="Honchak B.M."/>
            <person name="Karbach L.E."/>
            <person name="Land M.L."/>
            <person name="Lapidus A."/>
            <person name="Larimer F.W."/>
            <person name="Mikhailova N."/>
            <person name="Pitluck S."/>
            <person name="Pierson B.K."/>
            <person name="Blankenship R.E."/>
        </authorList>
    </citation>
    <scope>NUCLEOTIDE SEQUENCE [LARGE SCALE GENOMIC DNA]</scope>
    <source>
        <strain evidence="3">ATCC 29366 / DSM 635 / J-10-fl</strain>
    </source>
</reference>
<name>A9W9R9_CHLAA</name>
<evidence type="ECO:0000313" key="2">
    <source>
        <dbReference type="EMBL" id="ABY34555.1"/>
    </source>
</evidence>
<dbReference type="PANTHER" id="PTHR37850:SF2">
    <property type="entry name" value="SAF DOMAIN PROTEIN"/>
    <property type="match status" value="1"/>
</dbReference>
<sequence length="434" mass="47388">MSLRERLIQYSQHQKMIRVGLVGAGQMGVGFISQTERMEGLRVVAVADIIPGQAESGYLESGVSPEMIIHLDEDPERAAELIDSGHRIATVDAAFLVQIANLDVILECTGIPEVGARVCYAAIQHSKHVVNMNVETDATIGYRLAKLAAERGVIYTLAAGDEPGAIKELFDFADALGFEVAYIGKGKNNPLDRTATPDRLRLQAQKQGMNPKMLTSFVDGTKTMVEMTAIGNALGYAPEVTGGYGPSCTVADLPKVFIPKALGGIFNNTKVVDFAVGDVAPGVFVVITTDQPKIIRDLRYLRLLGHADHNYWTLYRPYHLANLEAPITVARVALEKERFLATSRSPVAETVAYAKRDLYPGEVIDALGGFTVYGMIEQFEKAHRDGEVPLGLIVGATVIRPIKAHCPIHYDEVELNKSQVIFQLRQEQDQLLGC</sequence>
<dbReference type="InterPro" id="IPR036291">
    <property type="entry name" value="NAD(P)-bd_dom_sf"/>
</dbReference>
<dbReference type="Gene3D" id="3.40.50.720">
    <property type="entry name" value="NAD(P)-binding Rossmann-like Domain"/>
    <property type="match status" value="1"/>
</dbReference>
<dbReference type="KEGG" id="cau:Caur_1327"/>
<dbReference type="EnsemblBacteria" id="ABY34555">
    <property type="protein sequence ID" value="ABY34555"/>
    <property type="gene ID" value="Caur_1327"/>
</dbReference>
<dbReference type="CDD" id="cd11616">
    <property type="entry name" value="SAF_DH_OX_like"/>
    <property type="match status" value="1"/>
</dbReference>
<keyword evidence="3" id="KW-1185">Reference proteome</keyword>
<feature type="domain" description="SAF" evidence="1">
    <location>
        <begin position="349"/>
        <end position="414"/>
    </location>
</feature>
<evidence type="ECO:0000259" key="1">
    <source>
        <dbReference type="SMART" id="SM00858"/>
    </source>
</evidence>
<organism evidence="2 3">
    <name type="scientific">Chloroflexus aurantiacus (strain ATCC 29366 / DSM 635 / J-10-fl)</name>
    <dbReference type="NCBI Taxonomy" id="324602"/>
    <lineage>
        <taxon>Bacteria</taxon>
        <taxon>Bacillati</taxon>
        <taxon>Chloroflexota</taxon>
        <taxon>Chloroflexia</taxon>
        <taxon>Chloroflexales</taxon>
        <taxon>Chloroflexineae</taxon>
        <taxon>Chloroflexaceae</taxon>
        <taxon>Chloroflexus</taxon>
    </lineage>
</organism>
<dbReference type="AlphaFoldDB" id="A9W9R9"/>
<accession>A9W9R9</accession>
<dbReference type="PANTHER" id="PTHR37850">
    <property type="entry name" value="STRU PROTEIN"/>
    <property type="match status" value="1"/>
</dbReference>
<dbReference type="InterPro" id="IPR013974">
    <property type="entry name" value="SAF"/>
</dbReference>
<dbReference type="Pfam" id="PF08666">
    <property type="entry name" value="SAF"/>
    <property type="match status" value="1"/>
</dbReference>
<dbReference type="SUPFAM" id="SSF51735">
    <property type="entry name" value="NAD(P)-binding Rossmann-fold domains"/>
    <property type="match status" value="1"/>
</dbReference>
<gene>
    <name evidence="2" type="ordered locus">Caur_1327</name>
</gene>
<dbReference type="Proteomes" id="UP000002008">
    <property type="component" value="Chromosome"/>
</dbReference>
<dbReference type="SMART" id="SM00858">
    <property type="entry name" value="SAF"/>
    <property type="match status" value="1"/>
</dbReference>